<dbReference type="HOGENOM" id="CLU_1147023_0_0_1"/>
<dbReference type="InterPro" id="IPR051320">
    <property type="entry name" value="Viral_Replic_Matur_Polypro"/>
</dbReference>
<sequence>MDGANAYEQIRVNPDHVSRMLFTTPDGTMESLVIQQGDCNGGATFQALMNYISAEHLGKRSYVYLDDIIIFSNTAKEHHEHILTVFDILRENGLHLSPTKMQLFQRELRILGHIITDEGIAMDPHKVDSILNWKTPITREQLSGFIGSVGYLAPGCGGIRIPLGVLTPLTSKNTSWKWTDTEQRTFQAAKDTVAAWCTTHRPAINYTEGVDPIWLVTDACLTGASGYVCQGANFDLANVITF</sequence>
<dbReference type="PROSITE" id="PS50878">
    <property type="entry name" value="RT_POL"/>
    <property type="match status" value="1"/>
</dbReference>
<dbReference type="Gene3D" id="3.30.70.270">
    <property type="match status" value="2"/>
</dbReference>
<protein>
    <recommendedName>
        <fullName evidence="1">Reverse transcriptase domain-containing protein</fullName>
    </recommendedName>
</protein>
<dbReference type="OrthoDB" id="1750432at2759"/>
<dbReference type="PANTHER" id="PTHR33064">
    <property type="entry name" value="POL PROTEIN"/>
    <property type="match status" value="1"/>
</dbReference>
<dbReference type="InParanoid" id="A0A067M0J8"/>
<dbReference type="PANTHER" id="PTHR33064:SF37">
    <property type="entry name" value="RIBONUCLEASE H"/>
    <property type="match status" value="1"/>
</dbReference>
<dbReference type="Pfam" id="PF00078">
    <property type="entry name" value="RVT_1"/>
    <property type="match status" value="1"/>
</dbReference>
<dbReference type="InterPro" id="IPR043128">
    <property type="entry name" value="Rev_trsase/Diguanyl_cyclase"/>
</dbReference>
<dbReference type="CDD" id="cd01647">
    <property type="entry name" value="RT_LTR"/>
    <property type="match status" value="1"/>
</dbReference>
<accession>A0A067M0J8</accession>
<dbReference type="STRING" id="930990.A0A067M0J8"/>
<dbReference type="EMBL" id="KL198082">
    <property type="protein sequence ID" value="KDQ09079.1"/>
    <property type="molecule type" value="Genomic_DNA"/>
</dbReference>
<name>A0A067M0J8_BOTB1</name>
<evidence type="ECO:0000313" key="2">
    <source>
        <dbReference type="EMBL" id="KDQ09079.1"/>
    </source>
</evidence>
<gene>
    <name evidence="2" type="ORF">BOTBODRAFT_643390</name>
</gene>
<evidence type="ECO:0000313" key="3">
    <source>
        <dbReference type="Proteomes" id="UP000027195"/>
    </source>
</evidence>
<dbReference type="AlphaFoldDB" id="A0A067M0J8"/>
<evidence type="ECO:0000259" key="1">
    <source>
        <dbReference type="PROSITE" id="PS50878"/>
    </source>
</evidence>
<feature type="domain" description="Reverse transcriptase" evidence="1">
    <location>
        <begin position="1"/>
        <end position="115"/>
    </location>
</feature>
<organism evidence="2 3">
    <name type="scientific">Botryobasidium botryosum (strain FD-172 SS1)</name>
    <dbReference type="NCBI Taxonomy" id="930990"/>
    <lineage>
        <taxon>Eukaryota</taxon>
        <taxon>Fungi</taxon>
        <taxon>Dikarya</taxon>
        <taxon>Basidiomycota</taxon>
        <taxon>Agaricomycotina</taxon>
        <taxon>Agaricomycetes</taxon>
        <taxon>Cantharellales</taxon>
        <taxon>Botryobasidiaceae</taxon>
        <taxon>Botryobasidium</taxon>
    </lineage>
</organism>
<dbReference type="InterPro" id="IPR000477">
    <property type="entry name" value="RT_dom"/>
</dbReference>
<dbReference type="InterPro" id="IPR043502">
    <property type="entry name" value="DNA/RNA_pol_sf"/>
</dbReference>
<proteinExistence type="predicted"/>
<dbReference type="SUPFAM" id="SSF56672">
    <property type="entry name" value="DNA/RNA polymerases"/>
    <property type="match status" value="1"/>
</dbReference>
<reference evidence="3" key="1">
    <citation type="journal article" date="2014" name="Proc. Natl. Acad. Sci. U.S.A.">
        <title>Extensive sampling of basidiomycete genomes demonstrates inadequacy of the white-rot/brown-rot paradigm for wood decay fungi.</title>
        <authorList>
            <person name="Riley R."/>
            <person name="Salamov A.A."/>
            <person name="Brown D.W."/>
            <person name="Nagy L.G."/>
            <person name="Floudas D."/>
            <person name="Held B.W."/>
            <person name="Levasseur A."/>
            <person name="Lombard V."/>
            <person name="Morin E."/>
            <person name="Otillar R."/>
            <person name="Lindquist E.A."/>
            <person name="Sun H."/>
            <person name="LaButti K.M."/>
            <person name="Schmutz J."/>
            <person name="Jabbour D."/>
            <person name="Luo H."/>
            <person name="Baker S.E."/>
            <person name="Pisabarro A.G."/>
            <person name="Walton J.D."/>
            <person name="Blanchette R.A."/>
            <person name="Henrissat B."/>
            <person name="Martin F."/>
            <person name="Cullen D."/>
            <person name="Hibbett D.S."/>
            <person name="Grigoriev I.V."/>
        </authorList>
    </citation>
    <scope>NUCLEOTIDE SEQUENCE [LARGE SCALE GENOMIC DNA]</scope>
    <source>
        <strain evidence="3">FD-172 SS1</strain>
    </source>
</reference>
<dbReference type="Proteomes" id="UP000027195">
    <property type="component" value="Unassembled WGS sequence"/>
</dbReference>
<keyword evidence="3" id="KW-1185">Reference proteome</keyword>